<feature type="coiled-coil region" evidence="2">
    <location>
        <begin position="11"/>
        <end position="38"/>
    </location>
</feature>
<dbReference type="InterPro" id="IPR014797">
    <property type="entry name" value="CKK_CAMSAP"/>
</dbReference>
<dbReference type="PANTHER" id="PTHR21595:SF2">
    <property type="entry name" value="CALMODULIN-REGULATED SPECTRIN-ASSOCIATED PROTEIN 3"/>
    <property type="match status" value="1"/>
</dbReference>
<gene>
    <name evidence="4" type="ORF">P7K49_000694</name>
</gene>
<proteinExistence type="inferred from homology"/>
<evidence type="ECO:0000313" key="5">
    <source>
        <dbReference type="Proteomes" id="UP001266305"/>
    </source>
</evidence>
<feature type="domain" description="CKK" evidence="3">
    <location>
        <begin position="91"/>
        <end position="145"/>
    </location>
</feature>
<evidence type="ECO:0000313" key="4">
    <source>
        <dbReference type="EMBL" id="KAK2119308.1"/>
    </source>
</evidence>
<organism evidence="4 5">
    <name type="scientific">Saguinus oedipus</name>
    <name type="common">Cotton-top tamarin</name>
    <name type="synonym">Oedipomidas oedipus</name>
    <dbReference type="NCBI Taxonomy" id="9490"/>
    <lineage>
        <taxon>Eukaryota</taxon>
        <taxon>Metazoa</taxon>
        <taxon>Chordata</taxon>
        <taxon>Craniata</taxon>
        <taxon>Vertebrata</taxon>
        <taxon>Euteleostomi</taxon>
        <taxon>Mammalia</taxon>
        <taxon>Eutheria</taxon>
        <taxon>Euarchontoglires</taxon>
        <taxon>Primates</taxon>
        <taxon>Haplorrhini</taxon>
        <taxon>Platyrrhini</taxon>
        <taxon>Cebidae</taxon>
        <taxon>Callitrichinae</taxon>
        <taxon>Saguinus</taxon>
    </lineage>
</organism>
<accession>A0ABQ9WCC8</accession>
<dbReference type="Gene3D" id="3.10.20.360">
    <property type="entry name" value="CKK domain"/>
    <property type="match status" value="1"/>
</dbReference>
<comment type="similarity">
    <text evidence="1">Belongs to the CAMSAP1 family.</text>
</comment>
<dbReference type="InterPro" id="IPR032940">
    <property type="entry name" value="CAMSAP"/>
</dbReference>
<protein>
    <recommendedName>
        <fullName evidence="3">CKK domain-containing protein</fullName>
    </recommendedName>
</protein>
<sequence>MRWPKSRPGLLERQQRLAEEVRRRKQWQEVEKEQWREEAARLAHEEAPGSAPAVSIVLAAPTATPAPAARTPAEEVPMQCFPPSIGAQVHSPRLYKEPSAKSNKFIIHNALSHCCLVGKVNELQNRILEEIEKSKANHFLILFCD</sequence>
<dbReference type="EMBL" id="JASSZA010000001">
    <property type="protein sequence ID" value="KAK2119308.1"/>
    <property type="molecule type" value="Genomic_DNA"/>
</dbReference>
<evidence type="ECO:0000256" key="1">
    <source>
        <dbReference type="PROSITE-ProRule" id="PRU00841"/>
    </source>
</evidence>
<dbReference type="PROSITE" id="PS51508">
    <property type="entry name" value="CKK"/>
    <property type="match status" value="1"/>
</dbReference>
<comment type="caution">
    <text evidence="4">The sequence shown here is derived from an EMBL/GenBank/DDBJ whole genome shotgun (WGS) entry which is preliminary data.</text>
</comment>
<dbReference type="InterPro" id="IPR038209">
    <property type="entry name" value="CKK_dom_sf"/>
</dbReference>
<evidence type="ECO:0000259" key="3">
    <source>
        <dbReference type="PROSITE" id="PS51508"/>
    </source>
</evidence>
<name>A0ABQ9WCC8_SAGOE</name>
<comment type="domain">
    <text evidence="1">The CKK domain binds microtubules.</text>
</comment>
<keyword evidence="2" id="KW-0175">Coiled coil</keyword>
<evidence type="ECO:0000256" key="2">
    <source>
        <dbReference type="SAM" id="Coils"/>
    </source>
</evidence>
<dbReference type="Pfam" id="PF08683">
    <property type="entry name" value="CAMSAP_CKK"/>
    <property type="match status" value="1"/>
</dbReference>
<reference evidence="4 5" key="1">
    <citation type="submission" date="2023-05" db="EMBL/GenBank/DDBJ databases">
        <title>B98-5 Cell Line De Novo Hybrid Assembly: An Optical Mapping Approach.</title>
        <authorList>
            <person name="Kananen K."/>
            <person name="Auerbach J.A."/>
            <person name="Kautto E."/>
            <person name="Blachly J.S."/>
        </authorList>
    </citation>
    <scope>NUCLEOTIDE SEQUENCE [LARGE SCALE GENOMIC DNA]</scope>
    <source>
        <strain evidence="4">B95-8</strain>
        <tissue evidence="4">Cell line</tissue>
    </source>
</reference>
<dbReference type="SUPFAM" id="SSF50346">
    <property type="entry name" value="PRC-barrel domain"/>
    <property type="match status" value="1"/>
</dbReference>
<dbReference type="Proteomes" id="UP001266305">
    <property type="component" value="Unassembled WGS sequence"/>
</dbReference>
<dbReference type="InterPro" id="IPR011033">
    <property type="entry name" value="PRC_barrel-like_sf"/>
</dbReference>
<keyword evidence="1" id="KW-0493">Microtubule</keyword>
<dbReference type="PANTHER" id="PTHR21595">
    <property type="entry name" value="PATRONIN"/>
    <property type="match status" value="1"/>
</dbReference>
<keyword evidence="5" id="KW-1185">Reference proteome</keyword>